<comment type="caution">
    <text evidence="1">The sequence shown here is derived from an EMBL/GenBank/DDBJ whole genome shotgun (WGS) entry which is preliminary data.</text>
</comment>
<organism evidence="1 2">
    <name type="scientific">Allacma fusca</name>
    <dbReference type="NCBI Taxonomy" id="39272"/>
    <lineage>
        <taxon>Eukaryota</taxon>
        <taxon>Metazoa</taxon>
        <taxon>Ecdysozoa</taxon>
        <taxon>Arthropoda</taxon>
        <taxon>Hexapoda</taxon>
        <taxon>Collembola</taxon>
        <taxon>Symphypleona</taxon>
        <taxon>Sminthuridae</taxon>
        <taxon>Allacma</taxon>
    </lineage>
</organism>
<evidence type="ECO:0000313" key="1">
    <source>
        <dbReference type="EMBL" id="CAG7722044.1"/>
    </source>
</evidence>
<evidence type="ECO:0000313" key="2">
    <source>
        <dbReference type="Proteomes" id="UP000708208"/>
    </source>
</evidence>
<reference evidence="1" key="1">
    <citation type="submission" date="2021-06" db="EMBL/GenBank/DDBJ databases">
        <authorList>
            <person name="Hodson N. C."/>
            <person name="Mongue J. A."/>
            <person name="Jaron S. K."/>
        </authorList>
    </citation>
    <scope>NUCLEOTIDE SEQUENCE</scope>
</reference>
<dbReference type="EMBL" id="CAJVCH010085654">
    <property type="protein sequence ID" value="CAG7722044.1"/>
    <property type="molecule type" value="Genomic_DNA"/>
</dbReference>
<name>A0A8J2P2Y4_9HEXA</name>
<proteinExistence type="predicted"/>
<dbReference type="Proteomes" id="UP000708208">
    <property type="component" value="Unassembled WGS sequence"/>
</dbReference>
<protein>
    <submittedName>
        <fullName evidence="1">Uncharacterized protein</fullName>
    </submittedName>
</protein>
<dbReference type="AlphaFoldDB" id="A0A8J2P2Y4"/>
<sequence length="39" mass="4683">MELPQEFLVTEPGHSVKARKRIPNPENWRRNINKTARLR</sequence>
<keyword evidence="2" id="KW-1185">Reference proteome</keyword>
<accession>A0A8J2P2Y4</accession>
<feature type="non-terminal residue" evidence="1">
    <location>
        <position position="39"/>
    </location>
</feature>
<gene>
    <name evidence="1" type="ORF">AFUS01_LOCUS11219</name>
</gene>